<evidence type="ECO:0000256" key="3">
    <source>
        <dbReference type="SAM" id="MobiDB-lite"/>
    </source>
</evidence>
<sequence>MAIGPRWLILVLAEATAEFWFYLYPPLFERDGILSLWYRELYSNLEQHPSRTNDPDLASVFFLGIDVSCAYLYPVYAAPSPGVENYVREGRFGPLGDVQQCRQTRKARLDAYVRSGWAPYWGVEGKQHVVFDQLCHHPVMEVIQGSHFVSLAGVGHLKGRAYGYRQTIDISWPEMPVAVEDPVRFPCGCHARPRLVSFQGAGTRTVRTKLLELHDGEEVVIHVADVSQSALNTTDARWDVSHPQKAAYAALMRESDFALAPAGHSQCSLRLYEILSFCTVPVIMADEKLLPFSEILNWSQFAIFVPESEALEVVPRLRAISAEQRCEMRHRAHQAFHTYFANVSSNVRGLMEVLKLHWLQGFGPNEDSRKLTEEFEQLSSLLSWSPLAKEDFHLRRTTLERLGHGAFLDQDNDGRISWGEVLIHDRGTHDASREALTSWSKVVRGATSDEDDLESLVTKAFQRLDADHDGQLSRREFQVNKLNFEKLDLNNDSHIALRELLWDPLLSSEIRIKTLQQGFRVADENKDGHLSASELERPLAQHLLHLLEDAERFTAPDALHHCGRLWAPADESDAVRALEECGYLHLLPGLFTGRQVSDMFAVAKKFNCSEAPADAFESQPLPGMLQRLLQASEGTGSEECSSFLQTAESKTIEPGEDTQGPTRIPCVIHQVWRKDLPEAGWGGDAQQKALESWTSKNPLCRHKIWKEQEKLRQMVAEVARDVWLISGKTRVPKNATMIVGYEFGHRFTEVQRKKANFARTEQFAKYFFASAPGNPILKRCLQLVRQRYTWKVQAPQDLTGAATFSDAVHEFLDKNTPEALEHEISIRQNRLYGQDDWKLWIFAAGRVNEAPQVAKDDPPEAPTPLLIARNAAPAPAEPAEPEAPSK</sequence>
<dbReference type="PANTHER" id="PTHR11062">
    <property type="entry name" value="EXOSTOSIN HEPARAN SULFATE GLYCOSYLTRANSFERASE -RELATED"/>
    <property type="match status" value="1"/>
</dbReference>
<evidence type="ECO:0000313" key="6">
    <source>
        <dbReference type="Proteomes" id="UP001642464"/>
    </source>
</evidence>
<dbReference type="Pfam" id="PF03016">
    <property type="entry name" value="Exostosin_GT47"/>
    <property type="match status" value="1"/>
</dbReference>
<dbReference type="InterPro" id="IPR040911">
    <property type="entry name" value="Exostosin_GT47"/>
</dbReference>
<dbReference type="PROSITE" id="PS50222">
    <property type="entry name" value="EF_HAND_2"/>
    <property type="match status" value="2"/>
</dbReference>
<keyword evidence="6" id="KW-1185">Reference proteome</keyword>
<evidence type="ECO:0000256" key="2">
    <source>
        <dbReference type="ARBA" id="ARBA00022837"/>
    </source>
</evidence>
<evidence type="ECO:0000313" key="5">
    <source>
        <dbReference type="EMBL" id="CAK9084527.1"/>
    </source>
</evidence>
<feature type="domain" description="EF-hand" evidence="4">
    <location>
        <begin position="452"/>
        <end position="487"/>
    </location>
</feature>
<feature type="domain" description="EF-hand" evidence="4">
    <location>
        <begin position="510"/>
        <end position="545"/>
    </location>
</feature>
<gene>
    <name evidence="5" type="ORF">SCF082_LOCUS40096</name>
</gene>
<name>A0ABP0Q8G2_9DINO</name>
<dbReference type="Gene3D" id="3.90.550.20">
    <property type="match status" value="1"/>
</dbReference>
<accession>A0ABP0Q8G2</accession>
<dbReference type="PANTHER" id="PTHR11062:SF391">
    <property type="entry name" value="PIN DOMAIN-CONTAINING PROTEIN"/>
    <property type="match status" value="1"/>
</dbReference>
<keyword evidence="2" id="KW-0106">Calcium</keyword>
<dbReference type="SUPFAM" id="SSF47473">
    <property type="entry name" value="EF-hand"/>
    <property type="match status" value="1"/>
</dbReference>
<dbReference type="InterPro" id="IPR018247">
    <property type="entry name" value="EF_Hand_1_Ca_BS"/>
</dbReference>
<dbReference type="Proteomes" id="UP001642464">
    <property type="component" value="Unassembled WGS sequence"/>
</dbReference>
<comment type="caution">
    <text evidence="5">The sequence shown here is derived from an EMBL/GenBank/DDBJ whole genome shotgun (WGS) entry which is preliminary data.</text>
</comment>
<proteinExistence type="inferred from homology"/>
<dbReference type="EMBL" id="CAXAMM010039185">
    <property type="protein sequence ID" value="CAK9084527.1"/>
    <property type="molecule type" value="Genomic_DNA"/>
</dbReference>
<evidence type="ECO:0000256" key="1">
    <source>
        <dbReference type="ARBA" id="ARBA00010271"/>
    </source>
</evidence>
<feature type="region of interest" description="Disordered" evidence="3">
    <location>
        <begin position="851"/>
        <end position="886"/>
    </location>
</feature>
<dbReference type="PROSITE" id="PS00018">
    <property type="entry name" value="EF_HAND_1"/>
    <property type="match status" value="3"/>
</dbReference>
<organism evidence="5 6">
    <name type="scientific">Durusdinium trenchii</name>
    <dbReference type="NCBI Taxonomy" id="1381693"/>
    <lineage>
        <taxon>Eukaryota</taxon>
        <taxon>Sar</taxon>
        <taxon>Alveolata</taxon>
        <taxon>Dinophyceae</taxon>
        <taxon>Suessiales</taxon>
        <taxon>Symbiodiniaceae</taxon>
        <taxon>Durusdinium</taxon>
    </lineage>
</organism>
<evidence type="ECO:0000259" key="4">
    <source>
        <dbReference type="PROSITE" id="PS50222"/>
    </source>
</evidence>
<reference evidence="5 6" key="1">
    <citation type="submission" date="2024-02" db="EMBL/GenBank/DDBJ databases">
        <authorList>
            <person name="Chen Y."/>
            <person name="Shah S."/>
            <person name="Dougan E. K."/>
            <person name="Thang M."/>
            <person name="Chan C."/>
        </authorList>
    </citation>
    <scope>NUCLEOTIDE SEQUENCE [LARGE SCALE GENOMIC DNA]</scope>
</reference>
<dbReference type="InterPro" id="IPR004263">
    <property type="entry name" value="Exostosin"/>
</dbReference>
<dbReference type="Pfam" id="PF13202">
    <property type="entry name" value="EF-hand_5"/>
    <property type="match status" value="2"/>
</dbReference>
<dbReference type="InterPro" id="IPR011992">
    <property type="entry name" value="EF-hand-dom_pair"/>
</dbReference>
<dbReference type="InterPro" id="IPR002048">
    <property type="entry name" value="EF_hand_dom"/>
</dbReference>
<dbReference type="Gene3D" id="1.10.238.10">
    <property type="entry name" value="EF-hand"/>
    <property type="match status" value="1"/>
</dbReference>
<comment type="similarity">
    <text evidence="1">Belongs to the glycosyltransferase 47 family.</text>
</comment>
<protein>
    <submittedName>
        <fullName evidence="5">Exostosin-1 (Protein tout-velu)</fullName>
    </submittedName>
</protein>